<dbReference type="Proteomes" id="UP001160499">
    <property type="component" value="Unassembled WGS sequence"/>
</dbReference>
<dbReference type="InterPro" id="IPR050091">
    <property type="entry name" value="PKS_NRPS_Biosynth_Enz"/>
</dbReference>
<dbReference type="InterPro" id="IPR014043">
    <property type="entry name" value="Acyl_transferase_dom"/>
</dbReference>
<dbReference type="InterPro" id="IPR001227">
    <property type="entry name" value="Ac_transferase_dom_sf"/>
</dbReference>
<evidence type="ECO:0000256" key="1">
    <source>
        <dbReference type="ARBA" id="ARBA00022679"/>
    </source>
</evidence>
<organism evidence="5 6">
    <name type="scientific">Streptomyces pseudovenezuelae</name>
    <dbReference type="NCBI Taxonomy" id="67350"/>
    <lineage>
        <taxon>Bacteria</taxon>
        <taxon>Bacillati</taxon>
        <taxon>Actinomycetota</taxon>
        <taxon>Actinomycetes</taxon>
        <taxon>Kitasatosporales</taxon>
        <taxon>Streptomycetaceae</taxon>
        <taxon>Streptomyces</taxon>
        <taxon>Streptomyces aurantiacus group</taxon>
    </lineage>
</organism>
<dbReference type="Gene3D" id="3.30.70.3290">
    <property type="match status" value="1"/>
</dbReference>
<dbReference type="InterPro" id="IPR016036">
    <property type="entry name" value="Malonyl_transacylase_ACP-bd"/>
</dbReference>
<keyword evidence="3" id="KW-0012">Acyltransferase</keyword>
<dbReference type="InterPro" id="IPR016039">
    <property type="entry name" value="Thiolase-like"/>
</dbReference>
<dbReference type="Gene3D" id="3.40.366.10">
    <property type="entry name" value="Malonyl-Coenzyme A Acyl Carrier Protein, domain 2"/>
    <property type="match status" value="1"/>
</dbReference>
<keyword evidence="2" id="KW-0511">Multifunctional enzyme</keyword>
<dbReference type="InterPro" id="IPR016035">
    <property type="entry name" value="Acyl_Trfase/lysoPLipase"/>
</dbReference>
<feature type="non-terminal residue" evidence="5">
    <location>
        <position position="487"/>
    </location>
</feature>
<keyword evidence="1 5" id="KW-0808">Transferase</keyword>
<reference evidence="5 6" key="1">
    <citation type="submission" date="2023-04" db="EMBL/GenBank/DDBJ databases">
        <title>Forest soil microbial communities from Buena Vista Peninsula, Colon Province, Panama.</title>
        <authorList>
            <person name="Bouskill N."/>
        </authorList>
    </citation>
    <scope>NUCLEOTIDE SEQUENCE [LARGE SCALE GENOMIC DNA]</scope>
    <source>
        <strain evidence="5 6">GGS1</strain>
    </source>
</reference>
<dbReference type="PANTHER" id="PTHR43775">
    <property type="entry name" value="FATTY ACID SYNTHASE"/>
    <property type="match status" value="1"/>
</dbReference>
<dbReference type="SMART" id="SM00827">
    <property type="entry name" value="PKS_AT"/>
    <property type="match status" value="1"/>
</dbReference>
<accession>A0ABT6M3A1</accession>
<proteinExistence type="predicted"/>
<sequence length="487" mass="49655">PRRAGVSSFGISGTNAHLILEQAPVEQPAVPAEPEPMADVVDVVVPLVVSAGSAGSLVGQAERLASCVESGEEVPLRDLAGALVAQRAVLSERAVVVAGSREEALSGLGALARGESHPGVVSGGSSGGAALVRTVLVFPGQGSQRVGMGRELYGRFPVFADAFDEVCAALDGQLSGWVEHSVRDVILGEAGDLGQTLFTQAGLFAVETALFRLVESWGVKPDAVMGHSIGEITAAHVAGVLSLADAAAVVAARGRLMQALPSGGVMVAVAASEDEVAGLLGPGVDLAAVNGPASVVLSGVEDAVLAVAAKLAGQGRKTKRLAVSHAFHSVLMEPMLDEFASVLSRVTWSEPRFPVVSNVTGQLVEPGQLTAPRYWVDHVRRPVRFADGVVSAVVGGGDVVFVEFGPGAALSSVVEESAGEGAACVAALRDGRPEVQTLLAAAAELFVRGVPVDWTGVLPAGAGAGQVDLPTYAFDHEHYWLRAAPAA</sequence>
<evidence type="ECO:0000256" key="3">
    <source>
        <dbReference type="ARBA" id="ARBA00023315"/>
    </source>
</evidence>
<dbReference type="RefSeq" id="WP_280883568.1">
    <property type="nucleotide sequence ID" value="NZ_JARXVH010000079.1"/>
</dbReference>
<dbReference type="Pfam" id="PF00698">
    <property type="entry name" value="Acyl_transf_1"/>
    <property type="match status" value="1"/>
</dbReference>
<dbReference type="PANTHER" id="PTHR43775:SF51">
    <property type="entry name" value="INACTIVE PHENOLPHTHIOCEROL SYNTHESIS POLYKETIDE SYNTHASE TYPE I PKS1-RELATED"/>
    <property type="match status" value="1"/>
</dbReference>
<gene>
    <name evidence="5" type="ORF">M2283_010371</name>
</gene>
<dbReference type="EMBL" id="JARXVH010000079">
    <property type="protein sequence ID" value="MDH6223017.1"/>
    <property type="molecule type" value="Genomic_DNA"/>
</dbReference>
<dbReference type="GO" id="GO:0016740">
    <property type="term" value="F:transferase activity"/>
    <property type="evidence" value="ECO:0007669"/>
    <property type="project" value="UniProtKB-KW"/>
</dbReference>
<evidence type="ECO:0000313" key="6">
    <source>
        <dbReference type="Proteomes" id="UP001160499"/>
    </source>
</evidence>
<keyword evidence="6" id="KW-1185">Reference proteome</keyword>
<evidence type="ECO:0000256" key="2">
    <source>
        <dbReference type="ARBA" id="ARBA00023268"/>
    </source>
</evidence>
<feature type="non-terminal residue" evidence="5">
    <location>
        <position position="1"/>
    </location>
</feature>
<protein>
    <submittedName>
        <fullName evidence="5">Acyl transferase domain-containing protein</fullName>
    </submittedName>
</protein>
<dbReference type="Gene3D" id="3.40.47.10">
    <property type="match status" value="1"/>
</dbReference>
<dbReference type="SUPFAM" id="SSF52151">
    <property type="entry name" value="FabD/lysophospholipase-like"/>
    <property type="match status" value="1"/>
</dbReference>
<name>A0ABT6M3A1_9ACTN</name>
<evidence type="ECO:0000313" key="5">
    <source>
        <dbReference type="EMBL" id="MDH6223017.1"/>
    </source>
</evidence>
<evidence type="ECO:0000259" key="4">
    <source>
        <dbReference type="SMART" id="SM00827"/>
    </source>
</evidence>
<dbReference type="SUPFAM" id="SSF55048">
    <property type="entry name" value="Probable ACP-binding domain of malonyl-CoA ACP transacylase"/>
    <property type="match status" value="1"/>
</dbReference>
<comment type="caution">
    <text evidence="5">The sequence shown here is derived from an EMBL/GenBank/DDBJ whole genome shotgun (WGS) entry which is preliminary data.</text>
</comment>
<feature type="domain" description="Malonyl-CoA:ACP transacylase (MAT)" evidence="4">
    <location>
        <begin position="137"/>
        <end position="432"/>
    </location>
</feature>